<organism evidence="18 19">
    <name type="scientific">Umbra pygmaea</name>
    <name type="common">Eastern mudminnow</name>
    <dbReference type="NCBI Taxonomy" id="75934"/>
    <lineage>
        <taxon>Eukaryota</taxon>
        <taxon>Metazoa</taxon>
        <taxon>Chordata</taxon>
        <taxon>Craniata</taxon>
        <taxon>Vertebrata</taxon>
        <taxon>Euteleostomi</taxon>
        <taxon>Actinopterygii</taxon>
        <taxon>Neopterygii</taxon>
        <taxon>Teleostei</taxon>
        <taxon>Protacanthopterygii</taxon>
        <taxon>Esociformes</taxon>
        <taxon>Umbridae</taxon>
        <taxon>Umbra</taxon>
    </lineage>
</organism>
<accession>A0ABD0WUI2</accession>
<comment type="catalytic activity">
    <reaction evidence="14">
        <text>CDP-choline + H2O = phosphocholine + CMP + 2 H(+)</text>
        <dbReference type="Rhea" id="RHEA:32487"/>
        <dbReference type="ChEBI" id="CHEBI:15377"/>
        <dbReference type="ChEBI" id="CHEBI:15378"/>
        <dbReference type="ChEBI" id="CHEBI:58779"/>
        <dbReference type="ChEBI" id="CHEBI:60377"/>
        <dbReference type="ChEBI" id="CHEBI:295975"/>
        <dbReference type="EC" id="3.6.1.53"/>
    </reaction>
</comment>
<name>A0ABD0WUI2_UMBPY</name>
<dbReference type="EC" id="3.6.1.16" evidence="4"/>
<evidence type="ECO:0000256" key="12">
    <source>
        <dbReference type="ARBA" id="ARBA00032579"/>
    </source>
</evidence>
<evidence type="ECO:0000256" key="10">
    <source>
        <dbReference type="ARBA" id="ARBA00022833"/>
    </source>
</evidence>
<feature type="domain" description="Calcineurin-like phosphoesterase" evidence="17">
    <location>
        <begin position="14"/>
        <end position="274"/>
    </location>
</feature>
<dbReference type="GO" id="GO:0047631">
    <property type="term" value="F:ADP-ribose diphosphatase activity"/>
    <property type="evidence" value="ECO:0007669"/>
    <property type="project" value="UniProtKB-EC"/>
</dbReference>
<comment type="catalytic activity">
    <reaction evidence="16">
        <text>ADP-D-ribose + H2O = D-ribose 5-phosphate + AMP + 2 H(+)</text>
        <dbReference type="Rhea" id="RHEA:10412"/>
        <dbReference type="ChEBI" id="CHEBI:15377"/>
        <dbReference type="ChEBI" id="CHEBI:15378"/>
        <dbReference type="ChEBI" id="CHEBI:57967"/>
        <dbReference type="ChEBI" id="CHEBI:78346"/>
        <dbReference type="ChEBI" id="CHEBI:456215"/>
        <dbReference type="EC" id="3.6.1.13"/>
    </reaction>
</comment>
<evidence type="ECO:0000256" key="1">
    <source>
        <dbReference type="ARBA" id="ARBA00001946"/>
    </source>
</evidence>
<dbReference type="GO" id="GO:0047734">
    <property type="term" value="F:CDP-glycerol diphosphatase activity"/>
    <property type="evidence" value="ECO:0007669"/>
    <property type="project" value="UniProtKB-EC"/>
</dbReference>
<reference evidence="18 19" key="1">
    <citation type="submission" date="2024-06" db="EMBL/GenBank/DDBJ databases">
        <authorList>
            <person name="Pan Q."/>
            <person name="Wen M."/>
            <person name="Jouanno E."/>
            <person name="Zahm M."/>
            <person name="Klopp C."/>
            <person name="Cabau C."/>
            <person name="Louis A."/>
            <person name="Berthelot C."/>
            <person name="Parey E."/>
            <person name="Roest Crollius H."/>
            <person name="Montfort J."/>
            <person name="Robinson-Rechavi M."/>
            <person name="Bouchez O."/>
            <person name="Lampietro C."/>
            <person name="Lopez Roques C."/>
            <person name="Donnadieu C."/>
            <person name="Postlethwait J."/>
            <person name="Bobe J."/>
            <person name="Verreycken H."/>
            <person name="Guiguen Y."/>
        </authorList>
    </citation>
    <scope>NUCLEOTIDE SEQUENCE [LARGE SCALE GENOMIC DNA]</scope>
    <source>
        <strain evidence="18">Up_M1</strain>
        <tissue evidence="18">Testis</tissue>
    </source>
</reference>
<evidence type="ECO:0000256" key="5">
    <source>
        <dbReference type="ARBA" id="ARBA00012453"/>
    </source>
</evidence>
<evidence type="ECO:0000256" key="13">
    <source>
        <dbReference type="ARBA" id="ARBA00047486"/>
    </source>
</evidence>
<evidence type="ECO:0000256" key="15">
    <source>
        <dbReference type="ARBA" id="ARBA00047894"/>
    </source>
</evidence>
<dbReference type="PANTHER" id="PTHR16509">
    <property type="match status" value="1"/>
</dbReference>
<evidence type="ECO:0000259" key="17">
    <source>
        <dbReference type="Pfam" id="PF00149"/>
    </source>
</evidence>
<evidence type="ECO:0000256" key="3">
    <source>
        <dbReference type="ARBA" id="ARBA00011245"/>
    </source>
</evidence>
<sequence>MTTGSKNGIQPLFTFGIIADIQYADIDDGFNFSHTRKRYYRNSINLLRNAQASWNTENIKPQFILQLGDIIDGHNKKDNSSDQALNTVMKEFESSPVVHHVWGNHEFYNFNRDTLLRSVLNSTIDSDSGGGCPSNGEIYAYHFSPASRYRFVILDAYDVSMLGREESSVQYNQAVAFLKAHNENEDLNQPPDCIGLEQRFVKFNGGFSADQLDWLEGVLSLADDQMERVTIICHLPIHPGSTTPVCLAWNYDKLLANIQGHKSVVCFMAGHDHDGGYHSDYCGVHHLTLEGVIETPPGSDAFVRIRFTIILSKSVDTIADVAVVCRAATATAGAVSRVEREGEVCSACIAA</sequence>
<dbReference type="Gene3D" id="3.60.21.10">
    <property type="match status" value="1"/>
</dbReference>
<dbReference type="Proteomes" id="UP001557470">
    <property type="component" value="Unassembled WGS sequence"/>
</dbReference>
<dbReference type="EC" id="3.6.1.13" evidence="5"/>
<comment type="catalytic activity">
    <reaction evidence="15">
        <text>ADP-D-ribose + H2O = D-ribose 5-phosphate + AMP + 2 H(+)</text>
        <dbReference type="Rhea" id="RHEA:10412"/>
        <dbReference type="ChEBI" id="CHEBI:15377"/>
        <dbReference type="ChEBI" id="CHEBI:15378"/>
        <dbReference type="ChEBI" id="CHEBI:57967"/>
        <dbReference type="ChEBI" id="CHEBI:78346"/>
        <dbReference type="ChEBI" id="CHEBI:456215"/>
        <dbReference type="EC" id="3.6.1.53"/>
    </reaction>
</comment>
<comment type="similarity">
    <text evidence="2">Belongs to the ADPRibase-Mn family.</text>
</comment>
<dbReference type="InterPro" id="IPR029052">
    <property type="entry name" value="Metallo-depent_PP-like"/>
</dbReference>
<evidence type="ECO:0000256" key="14">
    <source>
        <dbReference type="ARBA" id="ARBA00047636"/>
    </source>
</evidence>
<dbReference type="SUPFAM" id="SSF56300">
    <property type="entry name" value="Metallo-dependent phosphatases"/>
    <property type="match status" value="1"/>
</dbReference>
<evidence type="ECO:0000256" key="9">
    <source>
        <dbReference type="ARBA" id="ARBA00022801"/>
    </source>
</evidence>
<dbReference type="EMBL" id="JAGEUA010000004">
    <property type="protein sequence ID" value="KAL0984033.1"/>
    <property type="molecule type" value="Genomic_DNA"/>
</dbReference>
<comment type="catalytic activity">
    <reaction evidence="13">
        <text>CDP-glycerol + H2O = sn-glycerol 3-phosphate + CMP + 2 H(+)</text>
        <dbReference type="Rhea" id="RHEA:21692"/>
        <dbReference type="ChEBI" id="CHEBI:15377"/>
        <dbReference type="ChEBI" id="CHEBI:15378"/>
        <dbReference type="ChEBI" id="CHEBI:57597"/>
        <dbReference type="ChEBI" id="CHEBI:58311"/>
        <dbReference type="ChEBI" id="CHEBI:60377"/>
        <dbReference type="EC" id="3.6.1.16"/>
    </reaction>
</comment>
<evidence type="ECO:0000256" key="2">
    <source>
        <dbReference type="ARBA" id="ARBA00006362"/>
    </source>
</evidence>
<dbReference type="CDD" id="cd07396">
    <property type="entry name" value="MPP_Nbla03831"/>
    <property type="match status" value="1"/>
</dbReference>
<dbReference type="EC" id="3.6.1.53" evidence="6"/>
<evidence type="ECO:0000256" key="8">
    <source>
        <dbReference type="ARBA" id="ARBA00022723"/>
    </source>
</evidence>
<keyword evidence="8" id="KW-0479">Metal-binding</keyword>
<evidence type="ECO:0000313" key="19">
    <source>
        <dbReference type="Proteomes" id="UP001557470"/>
    </source>
</evidence>
<keyword evidence="10" id="KW-0862">Zinc</keyword>
<keyword evidence="9" id="KW-0378">Hydrolase</keyword>
<evidence type="ECO:0000256" key="11">
    <source>
        <dbReference type="ARBA" id="ARBA00030848"/>
    </source>
</evidence>
<dbReference type="AlphaFoldDB" id="A0ABD0WUI2"/>
<comment type="subunit">
    <text evidence="3">Monomer.</text>
</comment>
<dbReference type="Pfam" id="PF00149">
    <property type="entry name" value="Metallophos"/>
    <property type="match status" value="1"/>
</dbReference>
<proteinExistence type="inferred from homology"/>
<dbReference type="InterPro" id="IPR004843">
    <property type="entry name" value="Calcineurin-like_PHP"/>
</dbReference>
<comment type="cofactor">
    <cofactor evidence="1">
        <name>Mg(2+)</name>
        <dbReference type="ChEBI" id="CHEBI:18420"/>
    </cofactor>
</comment>
<evidence type="ECO:0000256" key="7">
    <source>
        <dbReference type="ARBA" id="ARBA00016378"/>
    </source>
</evidence>
<evidence type="ECO:0000256" key="16">
    <source>
        <dbReference type="ARBA" id="ARBA00049546"/>
    </source>
</evidence>
<keyword evidence="19" id="KW-1185">Reference proteome</keyword>
<evidence type="ECO:0000313" key="18">
    <source>
        <dbReference type="EMBL" id="KAL0984033.1"/>
    </source>
</evidence>
<dbReference type="GO" id="GO:0046872">
    <property type="term" value="F:metal ion binding"/>
    <property type="evidence" value="ECO:0007669"/>
    <property type="project" value="UniProtKB-KW"/>
</dbReference>
<evidence type="ECO:0000256" key="4">
    <source>
        <dbReference type="ARBA" id="ARBA00012443"/>
    </source>
</evidence>
<protein>
    <recommendedName>
        <fullName evidence="7">Manganese-dependent ADP-ribose/CDP-alcohol diphosphatase</fullName>
        <ecNumber evidence="5">3.6.1.13</ecNumber>
        <ecNumber evidence="4">3.6.1.16</ecNumber>
        <ecNumber evidence="6">3.6.1.53</ecNumber>
    </recommendedName>
    <alternativeName>
        <fullName evidence="12">ADPRibase-Mn</fullName>
    </alternativeName>
    <alternativeName>
        <fullName evidence="11">CDP-choline phosphohydrolase</fullName>
    </alternativeName>
</protein>
<evidence type="ECO:0000256" key="6">
    <source>
        <dbReference type="ARBA" id="ARBA00012529"/>
    </source>
</evidence>
<dbReference type="InterPro" id="IPR041869">
    <property type="entry name" value="MPP_ADPRM"/>
</dbReference>
<comment type="caution">
    <text evidence="18">The sequence shown here is derived from an EMBL/GenBank/DDBJ whole genome shotgun (WGS) entry which is preliminary data.</text>
</comment>
<dbReference type="PANTHER" id="PTHR16509:SF1">
    <property type="entry name" value="MANGANESE-DEPENDENT ADP-RIBOSE_CDP-ALCOHOL DIPHOSPHATASE"/>
    <property type="match status" value="1"/>
</dbReference>
<gene>
    <name evidence="18" type="ORF">UPYG_G00136160</name>
</gene>